<reference evidence="8" key="1">
    <citation type="journal article" date="2019" name="Int. J. Syst. Evol. Microbiol.">
        <title>The Global Catalogue of Microorganisms (GCM) 10K type strain sequencing project: providing services to taxonomists for standard genome sequencing and annotation.</title>
        <authorList>
            <consortium name="The Broad Institute Genomics Platform"/>
            <consortium name="The Broad Institute Genome Sequencing Center for Infectious Disease"/>
            <person name="Wu L."/>
            <person name="Ma J."/>
        </authorList>
    </citation>
    <scope>NUCLEOTIDE SEQUENCE [LARGE SCALE GENOMIC DNA]</scope>
    <source>
        <strain evidence="8">CGMCC 1.15044</strain>
    </source>
</reference>
<organism evidence="7 8">
    <name type="scientific">Paenibacillus physcomitrellae</name>
    <dbReference type="NCBI Taxonomy" id="1619311"/>
    <lineage>
        <taxon>Bacteria</taxon>
        <taxon>Bacillati</taxon>
        <taxon>Bacillota</taxon>
        <taxon>Bacilli</taxon>
        <taxon>Bacillales</taxon>
        <taxon>Paenibacillaceae</taxon>
        <taxon>Paenibacillus</taxon>
    </lineage>
</organism>
<keyword evidence="3" id="KW-0342">GTP-binding</keyword>
<evidence type="ECO:0000313" key="7">
    <source>
        <dbReference type="EMBL" id="GGA24509.1"/>
    </source>
</evidence>
<dbReference type="Gene3D" id="3.30.70.240">
    <property type="match status" value="1"/>
</dbReference>
<dbReference type="PANTHER" id="PTHR43261">
    <property type="entry name" value="TRANSLATION ELONGATION FACTOR G-RELATED"/>
    <property type="match status" value="1"/>
</dbReference>
<proteinExistence type="predicted"/>
<dbReference type="RefSeq" id="WP_094093158.1">
    <property type="nucleotide sequence ID" value="NZ_BMHF01000001.1"/>
</dbReference>
<dbReference type="PRINTS" id="PR01037">
    <property type="entry name" value="TCRTETOQM"/>
</dbReference>
<dbReference type="NCBIfam" id="TIGR00231">
    <property type="entry name" value="small_GTP"/>
    <property type="match status" value="1"/>
</dbReference>
<dbReference type="InterPro" id="IPR027417">
    <property type="entry name" value="P-loop_NTPase"/>
</dbReference>
<dbReference type="Gene3D" id="3.30.230.10">
    <property type="match status" value="1"/>
</dbReference>
<evidence type="ECO:0000256" key="1">
    <source>
        <dbReference type="ARBA" id="ARBA00022741"/>
    </source>
</evidence>
<dbReference type="InterPro" id="IPR014721">
    <property type="entry name" value="Ribsml_uS5_D2-typ_fold_subgr"/>
</dbReference>
<feature type="compositionally biased region" description="Basic and acidic residues" evidence="5">
    <location>
        <begin position="292"/>
        <end position="312"/>
    </location>
</feature>
<dbReference type="Pfam" id="PF03764">
    <property type="entry name" value="EFG_IV"/>
    <property type="match status" value="1"/>
</dbReference>
<name>A0ABQ1FP03_9BACL</name>
<keyword evidence="8" id="KW-1185">Reference proteome</keyword>
<dbReference type="Gene3D" id="2.40.30.10">
    <property type="entry name" value="Translation factors"/>
    <property type="match status" value="1"/>
</dbReference>
<protein>
    <submittedName>
        <fullName evidence="7">Elongation factor G</fullName>
    </submittedName>
</protein>
<dbReference type="CDD" id="cd03711">
    <property type="entry name" value="Tet_C"/>
    <property type="match status" value="1"/>
</dbReference>
<accession>A0ABQ1FP03</accession>
<dbReference type="EMBL" id="BMHF01000001">
    <property type="protein sequence ID" value="GGA24509.1"/>
    <property type="molecule type" value="Genomic_DNA"/>
</dbReference>
<evidence type="ECO:0000256" key="5">
    <source>
        <dbReference type="SAM" id="MobiDB-lite"/>
    </source>
</evidence>
<dbReference type="SMART" id="SM00838">
    <property type="entry name" value="EFG_C"/>
    <property type="match status" value="1"/>
</dbReference>
<keyword evidence="2" id="KW-0648">Protein biosynthesis</keyword>
<dbReference type="Proteomes" id="UP000609323">
    <property type="component" value="Unassembled WGS sequence"/>
</dbReference>
<evidence type="ECO:0000256" key="3">
    <source>
        <dbReference type="ARBA" id="ARBA00023134"/>
    </source>
</evidence>
<comment type="caution">
    <text evidence="7">The sequence shown here is derived from an EMBL/GenBank/DDBJ whole genome shotgun (WGS) entry which is preliminary data.</text>
</comment>
<dbReference type="SUPFAM" id="SSF50447">
    <property type="entry name" value="Translation proteins"/>
    <property type="match status" value="1"/>
</dbReference>
<evidence type="ECO:0000256" key="2">
    <source>
        <dbReference type="ARBA" id="ARBA00022917"/>
    </source>
</evidence>
<dbReference type="SUPFAM" id="SSF54980">
    <property type="entry name" value="EF-G C-terminal domain-like"/>
    <property type="match status" value="2"/>
</dbReference>
<feature type="region of interest" description="Disordered" evidence="5">
    <location>
        <begin position="282"/>
        <end position="312"/>
    </location>
</feature>
<evidence type="ECO:0000259" key="6">
    <source>
        <dbReference type="PROSITE" id="PS51722"/>
    </source>
</evidence>
<dbReference type="SUPFAM" id="SSF54211">
    <property type="entry name" value="Ribosomal protein S5 domain 2-like"/>
    <property type="match status" value="1"/>
</dbReference>
<dbReference type="Gene3D" id="3.30.70.870">
    <property type="entry name" value="Elongation Factor G (Translational Gtpase), domain 3"/>
    <property type="match status" value="1"/>
</dbReference>
<dbReference type="Pfam" id="PF00009">
    <property type="entry name" value="GTP_EFTU"/>
    <property type="match status" value="1"/>
</dbReference>
<dbReference type="InterPro" id="IPR009000">
    <property type="entry name" value="Transl_B-barrel_sf"/>
</dbReference>
<dbReference type="InterPro" id="IPR035650">
    <property type="entry name" value="Tet_C"/>
</dbReference>
<dbReference type="Gene3D" id="3.40.50.300">
    <property type="entry name" value="P-loop containing nucleotide triphosphate hydrolases"/>
    <property type="match status" value="1"/>
</dbReference>
<dbReference type="InterPro" id="IPR000640">
    <property type="entry name" value="EFG_V-like"/>
</dbReference>
<dbReference type="SUPFAM" id="SSF52540">
    <property type="entry name" value="P-loop containing nucleoside triphosphate hydrolases"/>
    <property type="match status" value="1"/>
</dbReference>
<dbReference type="GO" id="GO:0003746">
    <property type="term" value="F:translation elongation factor activity"/>
    <property type="evidence" value="ECO:0007669"/>
    <property type="project" value="UniProtKB-KW"/>
</dbReference>
<dbReference type="InterPro" id="IPR005517">
    <property type="entry name" value="Transl_elong_EFG/EF2_IV"/>
</dbReference>
<dbReference type="PRINTS" id="PR00315">
    <property type="entry name" value="ELONGATNFCT"/>
</dbReference>
<sequence>MYKTIGLFAHVDAGKTTLAEQLLFHTGAIKQRGRVDHRDAYLDNHEIEKARGITVFADQAILPYKTSVLQVIDTPGHVDFSPEMERAIQVLDGAVVILSAVEGVQGHTETVWQLLRKHQVPTFLFINKLDRTGADKALVLEEIRQQLTGDAYDCTASPLLSGGSDQRLEEFAAERDERYLDAYLSGSYSSEDWLNAVGGLLGSCRLFPVFSGSALQDEGIEELLEWVDQLLKPDYEAKEAETFAGRVYKIRHDDNGVRTTYLKVLSGRLRVRDEVAYDMDIGGIPAEEERSENDPRSEDKRTKDEATKEQARSEKITQIRLVSGHKFKMVDEAAAGQLIAVTGLSEAAAGQGVGALRDRKNYDMVPALTAKVFHNETLSAKEVLRAFRLLEAEDPTLKVLWEEQLQEIHIHVMGVIQLEVLEQLVKERFGLAVSYGQPEILYKETIANSVRGYGHFEPLRHYAEVHLKLEPGERGSGITFVNACHVEDLTIGNQNLIRHHLLEREHHGLLTGSPLTDVRITLLTGRAHNKHTHGGDFREASFRALRQGLEKADNVLLEPYYDFRLRVSLEEMGRVLSDIQLAHGTFEPPLTTERDVLLQGRVPVATFLNYPTEFAAITHGKGSLRLTFGGYGLCHNAEEVIARLNYDKNADPMYTSSSIFCAKGAGFSVPWEEAERMMHIEKVL</sequence>
<dbReference type="InterPro" id="IPR005225">
    <property type="entry name" value="Small_GTP-bd"/>
</dbReference>
<dbReference type="Pfam" id="PF00679">
    <property type="entry name" value="EFG_C"/>
    <property type="match status" value="1"/>
</dbReference>
<dbReference type="InterPro" id="IPR035647">
    <property type="entry name" value="EFG_III/V"/>
</dbReference>
<evidence type="ECO:0000313" key="8">
    <source>
        <dbReference type="Proteomes" id="UP000609323"/>
    </source>
</evidence>
<dbReference type="InterPro" id="IPR020568">
    <property type="entry name" value="Ribosomal_Su5_D2-typ_SF"/>
</dbReference>
<keyword evidence="1" id="KW-0547">Nucleotide-binding</keyword>
<keyword evidence="7" id="KW-0251">Elongation factor</keyword>
<keyword evidence="4" id="KW-0046">Antibiotic resistance</keyword>
<dbReference type="PROSITE" id="PS51722">
    <property type="entry name" value="G_TR_2"/>
    <property type="match status" value="1"/>
</dbReference>
<dbReference type="InterPro" id="IPR000795">
    <property type="entry name" value="T_Tr_GTP-bd_dom"/>
</dbReference>
<dbReference type="PANTHER" id="PTHR43261:SF1">
    <property type="entry name" value="RIBOSOME-RELEASING FACTOR 2, MITOCHONDRIAL"/>
    <property type="match status" value="1"/>
</dbReference>
<gene>
    <name evidence="7" type="primary">tet</name>
    <name evidence="7" type="ORF">GCM10010917_06710</name>
</gene>
<evidence type="ECO:0000256" key="4">
    <source>
        <dbReference type="ARBA" id="ARBA00023251"/>
    </source>
</evidence>
<dbReference type="SMART" id="SM00889">
    <property type="entry name" value="EFG_IV"/>
    <property type="match status" value="1"/>
</dbReference>
<feature type="domain" description="Tr-type G" evidence="6">
    <location>
        <begin position="1"/>
        <end position="235"/>
    </location>
</feature>